<organism evidence="3 4">
    <name type="scientific">Segatella cerevisiae</name>
    <dbReference type="NCBI Taxonomy" id="2053716"/>
    <lineage>
        <taxon>Bacteria</taxon>
        <taxon>Pseudomonadati</taxon>
        <taxon>Bacteroidota</taxon>
        <taxon>Bacteroidia</taxon>
        <taxon>Bacteroidales</taxon>
        <taxon>Prevotellaceae</taxon>
        <taxon>Segatella</taxon>
    </lineage>
</organism>
<dbReference type="SUPFAM" id="SSF56214">
    <property type="entry name" value="4'-phosphopantetheinyl transferase"/>
    <property type="match status" value="2"/>
</dbReference>
<reference evidence="3 4" key="1">
    <citation type="submission" date="2022-06" db="EMBL/GenBank/DDBJ databases">
        <title>A taxonomic note on the genus Prevotella: Description of four novel genera and emended description of the genera Hallella and Xylanibacter.</title>
        <authorList>
            <person name="Hitch T.C.A."/>
        </authorList>
    </citation>
    <scope>NUCLEOTIDE SEQUENCE [LARGE SCALE GENOMIC DNA]</scope>
    <source>
        <strain evidence="3 4">DSM 100619</strain>
    </source>
</reference>
<keyword evidence="4" id="KW-1185">Reference proteome</keyword>
<evidence type="ECO:0000313" key="4">
    <source>
        <dbReference type="Proteomes" id="UP001204015"/>
    </source>
</evidence>
<dbReference type="InterPro" id="IPR037143">
    <property type="entry name" value="4-PPantetheinyl_Trfase_dom_sf"/>
</dbReference>
<dbReference type="Pfam" id="PF01648">
    <property type="entry name" value="ACPS"/>
    <property type="match status" value="1"/>
</dbReference>
<proteinExistence type="predicted"/>
<dbReference type="Gene3D" id="3.90.470.20">
    <property type="entry name" value="4'-phosphopantetheinyl transferase domain"/>
    <property type="match status" value="1"/>
</dbReference>
<dbReference type="InterPro" id="IPR008278">
    <property type="entry name" value="4-PPantetheinyl_Trfase_dom"/>
</dbReference>
<feature type="domain" description="4'-phosphopantetheinyl transferase" evidence="2">
    <location>
        <begin position="105"/>
        <end position="163"/>
    </location>
</feature>
<evidence type="ECO:0000313" key="3">
    <source>
        <dbReference type="EMBL" id="MCO6025807.1"/>
    </source>
</evidence>
<sequence length="205" mass="23878">MALLATRSLGPDIFLGLWAIQETEEEFFRMEPELSALRQFCFEHYHSQARRLEFLAVRALVHRLVPEEPLTIGHEESGKPTLSGWSISISHTVGYAAVLLSKKDPVGIDIEYYSNRVEKVASRFLRADEQAPDLSSLLIHWSAKETVYKYDSEEHLRYDEMRVHPFSLQDTFCLVDDLKVHRQLKVFFEVHRDFVLTFTYGRQSD</sequence>
<dbReference type="EMBL" id="JAMXLY010000029">
    <property type="protein sequence ID" value="MCO6025807.1"/>
    <property type="molecule type" value="Genomic_DNA"/>
</dbReference>
<accession>A0ABT1BXL2</accession>
<gene>
    <name evidence="3" type="ORF">NG821_08150</name>
</gene>
<dbReference type="RefSeq" id="WP_252761163.1">
    <property type="nucleotide sequence ID" value="NZ_JAMXLY010000029.1"/>
</dbReference>
<keyword evidence="1 3" id="KW-0808">Transferase</keyword>
<evidence type="ECO:0000259" key="2">
    <source>
        <dbReference type="Pfam" id="PF01648"/>
    </source>
</evidence>
<evidence type="ECO:0000256" key="1">
    <source>
        <dbReference type="ARBA" id="ARBA00022679"/>
    </source>
</evidence>
<name>A0ABT1BXL2_9BACT</name>
<dbReference type="Proteomes" id="UP001204015">
    <property type="component" value="Unassembled WGS sequence"/>
</dbReference>
<dbReference type="GO" id="GO:0016740">
    <property type="term" value="F:transferase activity"/>
    <property type="evidence" value="ECO:0007669"/>
    <property type="project" value="UniProtKB-KW"/>
</dbReference>
<comment type="caution">
    <text evidence="3">The sequence shown here is derived from an EMBL/GenBank/DDBJ whole genome shotgun (WGS) entry which is preliminary data.</text>
</comment>
<protein>
    <submittedName>
        <fullName evidence="3">4'-phosphopantetheinyl transferase superfamily protein</fullName>
    </submittedName>
</protein>